<keyword evidence="6" id="KW-1185">Reference proteome</keyword>
<organism evidence="5 6">
    <name type="scientific">Linum trigynum</name>
    <dbReference type="NCBI Taxonomy" id="586398"/>
    <lineage>
        <taxon>Eukaryota</taxon>
        <taxon>Viridiplantae</taxon>
        <taxon>Streptophyta</taxon>
        <taxon>Embryophyta</taxon>
        <taxon>Tracheophyta</taxon>
        <taxon>Spermatophyta</taxon>
        <taxon>Magnoliopsida</taxon>
        <taxon>eudicotyledons</taxon>
        <taxon>Gunneridae</taxon>
        <taxon>Pentapetalae</taxon>
        <taxon>rosids</taxon>
        <taxon>fabids</taxon>
        <taxon>Malpighiales</taxon>
        <taxon>Linaceae</taxon>
        <taxon>Linum</taxon>
    </lineage>
</organism>
<dbReference type="PANTHER" id="PTHR35735:SF8">
    <property type="entry name" value="PROTEIN NIM1-INTERACTING 2"/>
    <property type="match status" value="1"/>
</dbReference>
<evidence type="ECO:0000313" key="6">
    <source>
        <dbReference type="Proteomes" id="UP001497516"/>
    </source>
</evidence>
<accession>A0AAV2F3J3</accession>
<dbReference type="AlphaFoldDB" id="A0AAV2F3J3"/>
<dbReference type="PANTHER" id="PTHR35735">
    <property type="entry name" value="PROTEIN NIM1-INTERACTING 2"/>
    <property type="match status" value="1"/>
</dbReference>
<dbReference type="EMBL" id="OZ034819">
    <property type="protein sequence ID" value="CAL1392759.1"/>
    <property type="molecule type" value="Genomic_DNA"/>
</dbReference>
<dbReference type="Proteomes" id="UP001497516">
    <property type="component" value="Chromosome 6"/>
</dbReference>
<feature type="region of interest" description="Disordered" evidence="4">
    <location>
        <begin position="106"/>
        <end position="127"/>
    </location>
</feature>
<evidence type="ECO:0000256" key="3">
    <source>
        <dbReference type="ARBA" id="ARBA00023242"/>
    </source>
</evidence>
<proteinExistence type="inferred from homology"/>
<feature type="compositionally biased region" description="Basic and acidic residues" evidence="4">
    <location>
        <begin position="17"/>
        <end position="26"/>
    </location>
</feature>
<comment type="subcellular location">
    <subcellularLocation>
        <location evidence="1">Nucleus</location>
    </subcellularLocation>
</comment>
<evidence type="ECO:0000256" key="1">
    <source>
        <dbReference type="ARBA" id="ARBA00004123"/>
    </source>
</evidence>
<feature type="region of interest" description="Disordered" evidence="4">
    <location>
        <begin position="1"/>
        <end position="34"/>
    </location>
</feature>
<dbReference type="Pfam" id="PF15699">
    <property type="entry name" value="NPR1_interact"/>
    <property type="match status" value="1"/>
</dbReference>
<comment type="similarity">
    <text evidence="2">Belongs to the NPR1-interactor family.</text>
</comment>
<reference evidence="5 6" key="1">
    <citation type="submission" date="2024-04" db="EMBL/GenBank/DDBJ databases">
        <authorList>
            <person name="Fracassetti M."/>
        </authorList>
    </citation>
    <scope>NUCLEOTIDE SEQUENCE [LARGE SCALE GENOMIC DNA]</scope>
</reference>
<sequence>MDAKTTTADKPIKKRRQAESEEETRPARAAPPEEEVEEFFAILRRIHVAVKYFEKSGAEAGSLLSGKRWRPSFEKEDFVEIDDVAVGECGEGGNYKEAAEGEVEVEGAGLDLNSDPPPDLTNDDQAS</sequence>
<evidence type="ECO:0000313" key="5">
    <source>
        <dbReference type="EMBL" id="CAL1392759.1"/>
    </source>
</evidence>
<name>A0AAV2F3J3_9ROSI</name>
<dbReference type="GO" id="GO:0005634">
    <property type="term" value="C:nucleus"/>
    <property type="evidence" value="ECO:0007669"/>
    <property type="project" value="UniProtKB-SubCell"/>
</dbReference>
<dbReference type="GO" id="GO:0010112">
    <property type="term" value="P:regulation of systemic acquired resistance"/>
    <property type="evidence" value="ECO:0007669"/>
    <property type="project" value="InterPro"/>
</dbReference>
<evidence type="ECO:0000256" key="2">
    <source>
        <dbReference type="ARBA" id="ARBA00009937"/>
    </source>
</evidence>
<dbReference type="InterPro" id="IPR031425">
    <property type="entry name" value="NPR1/NH1-interacting"/>
</dbReference>
<keyword evidence="3" id="KW-0539">Nucleus</keyword>
<evidence type="ECO:0000256" key="4">
    <source>
        <dbReference type="SAM" id="MobiDB-lite"/>
    </source>
</evidence>
<protein>
    <submittedName>
        <fullName evidence="5">Uncharacterized protein</fullName>
    </submittedName>
</protein>
<dbReference type="InterPro" id="IPR034577">
    <property type="entry name" value="NIMIN-2"/>
</dbReference>
<gene>
    <name evidence="5" type="ORF">LTRI10_LOCUS33378</name>
</gene>